<evidence type="ECO:0000313" key="4">
    <source>
        <dbReference type="Proteomes" id="UP001157418"/>
    </source>
</evidence>
<dbReference type="Proteomes" id="UP001157418">
    <property type="component" value="Unassembled WGS sequence"/>
</dbReference>
<keyword evidence="1" id="KW-0175">Coiled coil</keyword>
<gene>
    <name evidence="3" type="ORF">LVIROSA_LOCUS31074</name>
</gene>
<proteinExistence type="predicted"/>
<accession>A0AAU9P5A5</accession>
<reference evidence="3 4" key="1">
    <citation type="submission" date="2022-01" db="EMBL/GenBank/DDBJ databases">
        <authorList>
            <person name="Xiong W."/>
            <person name="Schranz E."/>
        </authorList>
    </citation>
    <scope>NUCLEOTIDE SEQUENCE [LARGE SCALE GENOMIC DNA]</scope>
</reference>
<name>A0AAU9P5A5_9ASTR</name>
<feature type="compositionally biased region" description="Acidic residues" evidence="2">
    <location>
        <begin position="360"/>
        <end position="371"/>
    </location>
</feature>
<feature type="compositionally biased region" description="Basic and acidic residues" evidence="2">
    <location>
        <begin position="566"/>
        <end position="588"/>
    </location>
</feature>
<evidence type="ECO:0000256" key="2">
    <source>
        <dbReference type="SAM" id="MobiDB-lite"/>
    </source>
</evidence>
<sequence>MTAVSERVSFEEDSSMPTLTSQSSNCQAILNPYKYPKYLQIMVECMKCSFLNKALSTAKEVPRRIVTLAFTTAIVDKVNDTVSFELQGGNRKTISKTDFAKLLCLPTEGPIKHSKRATELSAHRFWALIVSQAYEFHKIPIDESEVPKMLIHQISIPTKADQSHFSFVGQIPEEMLSLIKCPSRILDQYRASLIIPYPVRPTPQEDVQITRVTRMTAQKRKTPFVKVEAIRKSKRVKKPKIVEESVDEEEDEQQHEGGLNFEEDIPITTTQTVVKTSSVETIPISASTTPVETTLVETVPISEPVFETHISKPMSISEPLTIFEEEEEAVDGFVLKAGEDPSFDDVVDDFEMAALGEGLVDSDEEDDEDDNQSMSKRDFKKLNRKLNVVLRSLDSNTQSAQHSNQEKMLADWSVMLSDQNKKINSLTSGFDLFKAHVNIEINSQMTKVQEVMFNECKNLLDEISKMREENEKSLNKVFGDLKSEHENSLKSLNESLTEAKQREITLQNELTKALAHIEFLRSYTSVVNPMISLSPLKQGGEGESQELNLKIQDIILMSSKGSEPTSKGKEKTEVLSKEELRQRKTEERNRSELNFDAEYVKGVAEEEKMEAENRVKLIRSLGFSENTVFDLVPKESYSVINSLEKQFDFPISPRAYGYPIMGPKTNENIGDLSYNERLVRFYALVGKPSKYSWSPKMIRSVESVMKTETFENVFQNFKFVVRRDIMDDITFTIADFPNLNPHDLVILLKLSKEWGLKPNSVVMQSIKAFLRYYYRDIARTDIVLAGAINQKVKLPNKDAEGINNIGGGEMVTEPTWGSTYSVRVAGGRSRKVFFRMNEKERFPNNVLEGMIQRIMLNSKNSEPERKKAVDMLRWWLKVREVLLELVPVLFPELKKD</sequence>
<comment type="caution">
    <text evidence="3">The sequence shown here is derived from an EMBL/GenBank/DDBJ whole genome shotgun (WGS) entry which is preliminary data.</text>
</comment>
<keyword evidence="4" id="KW-1185">Reference proteome</keyword>
<feature type="region of interest" description="Disordered" evidence="2">
    <location>
        <begin position="1"/>
        <end position="21"/>
    </location>
</feature>
<feature type="region of interest" description="Disordered" evidence="2">
    <location>
        <begin position="356"/>
        <end position="377"/>
    </location>
</feature>
<organism evidence="3 4">
    <name type="scientific">Lactuca virosa</name>
    <dbReference type="NCBI Taxonomy" id="75947"/>
    <lineage>
        <taxon>Eukaryota</taxon>
        <taxon>Viridiplantae</taxon>
        <taxon>Streptophyta</taxon>
        <taxon>Embryophyta</taxon>
        <taxon>Tracheophyta</taxon>
        <taxon>Spermatophyta</taxon>
        <taxon>Magnoliopsida</taxon>
        <taxon>eudicotyledons</taxon>
        <taxon>Gunneridae</taxon>
        <taxon>Pentapetalae</taxon>
        <taxon>asterids</taxon>
        <taxon>campanulids</taxon>
        <taxon>Asterales</taxon>
        <taxon>Asteraceae</taxon>
        <taxon>Cichorioideae</taxon>
        <taxon>Cichorieae</taxon>
        <taxon>Lactucinae</taxon>
        <taxon>Lactuca</taxon>
    </lineage>
</organism>
<dbReference type="AlphaFoldDB" id="A0AAU9P5A5"/>
<evidence type="ECO:0000313" key="3">
    <source>
        <dbReference type="EMBL" id="CAH1445306.1"/>
    </source>
</evidence>
<feature type="coiled-coil region" evidence="1">
    <location>
        <begin position="456"/>
        <end position="509"/>
    </location>
</feature>
<feature type="region of interest" description="Disordered" evidence="2">
    <location>
        <begin position="560"/>
        <end position="588"/>
    </location>
</feature>
<protein>
    <submittedName>
        <fullName evidence="3">Uncharacterized protein</fullName>
    </submittedName>
</protein>
<dbReference type="EMBL" id="CAKMRJ010005523">
    <property type="protein sequence ID" value="CAH1445306.1"/>
    <property type="molecule type" value="Genomic_DNA"/>
</dbReference>
<evidence type="ECO:0000256" key="1">
    <source>
        <dbReference type="SAM" id="Coils"/>
    </source>
</evidence>